<keyword evidence="3" id="KW-0862">Zinc</keyword>
<dbReference type="Gene3D" id="3.30.60.90">
    <property type="match status" value="3"/>
</dbReference>
<keyword evidence="1" id="KW-0479">Metal-binding</keyword>
<dbReference type="Pfam" id="PF16158">
    <property type="entry name" value="N_BRCA1_IG"/>
    <property type="match status" value="1"/>
</dbReference>
<dbReference type="AlphaFoldDB" id="A0A9P6UPU8"/>
<dbReference type="InterPro" id="IPR013783">
    <property type="entry name" value="Ig-like_fold"/>
</dbReference>
<dbReference type="CDD" id="cd02340">
    <property type="entry name" value="ZZ_NBR1_like"/>
    <property type="match status" value="2"/>
</dbReference>
<dbReference type="InterPro" id="IPR043145">
    <property type="entry name" value="Znf_ZZ_sf"/>
</dbReference>
<dbReference type="CDD" id="cd14947">
    <property type="entry name" value="NBR1_like"/>
    <property type="match status" value="1"/>
</dbReference>
<dbReference type="SMART" id="SM00291">
    <property type="entry name" value="ZnF_ZZ"/>
    <property type="match status" value="3"/>
</dbReference>
<evidence type="ECO:0000256" key="4">
    <source>
        <dbReference type="PROSITE-ProRule" id="PRU00228"/>
    </source>
</evidence>
<comment type="caution">
    <text evidence="7">The sequence shown here is derived from an EMBL/GenBank/DDBJ whole genome shotgun (WGS) entry which is preliminary data.</text>
</comment>
<feature type="compositionally biased region" description="Basic and acidic residues" evidence="5">
    <location>
        <begin position="383"/>
        <end position="393"/>
    </location>
</feature>
<evidence type="ECO:0000313" key="7">
    <source>
        <dbReference type="EMBL" id="KAG0315588.1"/>
    </source>
</evidence>
<feature type="domain" description="ZZ-type" evidence="6">
    <location>
        <begin position="283"/>
        <end position="336"/>
    </location>
</feature>
<dbReference type="OrthoDB" id="661148at2759"/>
<feature type="compositionally biased region" description="Basic residues" evidence="5">
    <location>
        <begin position="185"/>
        <end position="195"/>
    </location>
</feature>
<proteinExistence type="predicted"/>
<dbReference type="GO" id="GO:0043130">
    <property type="term" value="F:ubiquitin binding"/>
    <property type="evidence" value="ECO:0007669"/>
    <property type="project" value="TreeGrafter"/>
</dbReference>
<sequence length="695" mass="76340">MVPADVTPTPKAQDLTAEPPGYTLPHPSGSKPLIQESDEVDDPAVKDPCTRRDVCKKDVCKKDPCKKDACKKSVSKNDACKKDACMKDACKKDDSKNEACKKDVSKNEACKNDTCDKVASAKKDCSDVIHKNVVCDICDNVIRGVRHKCKECEDYDLCEGCLHLAAKRHFPRHSFMPIEKPIRYKSRPSTHRSCRPSHQSNTSSTSAIPSRAPSQPSTDMVHRAHCDLCTAVIVGIRYKCFQCPDYDLCQECLDLAPIHHKGHSFATISYPGQATINVDQTRHPTVICDGCESDIYGIRYKCGNCADFDYCGNCEASPDRQHDPDHIFLKIRTPIPHHSAVTTPALLPAMYKKDWERTVLQQSSRTSSFSDHTERAASTQRATQREATVEKPEPNAAASSSVTPVLEQAHKAFSPLALFEESATSLILPKPTALQDPMFSATFVKDINLHDGTVIQAGSQFLKIWEMSNPGPSEWPKDTVLQYVGGDRMFTDVDMDVKTPLFKIPLAAVSESVCVTADLKAPALPGRYISYWRLVAPTGEPFGQRIWCDISVEECSDSGSDSVGSSTMIFPTVDYQDPTAKEESGQEVTVSHTNSITATDSEPRTIDVRTTPSITSAHTVGTVTATTETLLTDDQLSTMSGRFTARSIVSSIYGPDESLDGRTETASDGFPASERFYSDDDGFVVIFDSDDEDEA</sequence>
<gene>
    <name evidence="7" type="ORF">BGZ99_007363</name>
</gene>
<keyword evidence="2 4" id="KW-0863">Zinc-finger</keyword>
<name>A0A9P6UPU8_9FUNG</name>
<feature type="compositionally biased region" description="Polar residues" evidence="5">
    <location>
        <begin position="362"/>
        <end position="382"/>
    </location>
</feature>
<evidence type="ECO:0000256" key="1">
    <source>
        <dbReference type="ARBA" id="ARBA00022723"/>
    </source>
</evidence>
<feature type="region of interest" description="Disordered" evidence="5">
    <location>
        <begin position="1"/>
        <end position="45"/>
    </location>
</feature>
<dbReference type="PROSITE" id="PS50135">
    <property type="entry name" value="ZF_ZZ_2"/>
    <property type="match status" value="3"/>
</dbReference>
<dbReference type="InterPro" id="IPR032350">
    <property type="entry name" value="Nbr1_FW"/>
</dbReference>
<dbReference type="PROSITE" id="PS01357">
    <property type="entry name" value="ZF_ZZ_1"/>
    <property type="match status" value="1"/>
</dbReference>
<protein>
    <recommendedName>
        <fullName evidence="6">ZZ-type domain-containing protein</fullName>
    </recommendedName>
</protein>
<evidence type="ECO:0000259" key="6">
    <source>
        <dbReference type="PROSITE" id="PS50135"/>
    </source>
</evidence>
<dbReference type="GO" id="GO:0000407">
    <property type="term" value="C:phagophore assembly site"/>
    <property type="evidence" value="ECO:0007669"/>
    <property type="project" value="TreeGrafter"/>
</dbReference>
<dbReference type="GO" id="GO:0016236">
    <property type="term" value="P:macroautophagy"/>
    <property type="evidence" value="ECO:0007669"/>
    <property type="project" value="TreeGrafter"/>
</dbReference>
<reference evidence="7" key="1">
    <citation type="journal article" date="2020" name="Fungal Divers.">
        <title>Resolving the Mortierellaceae phylogeny through synthesis of multi-gene phylogenetics and phylogenomics.</title>
        <authorList>
            <person name="Vandepol N."/>
            <person name="Liber J."/>
            <person name="Desiro A."/>
            <person name="Na H."/>
            <person name="Kennedy M."/>
            <person name="Barry K."/>
            <person name="Grigoriev I.V."/>
            <person name="Miller A.N."/>
            <person name="O'Donnell K."/>
            <person name="Stajich J.E."/>
            <person name="Bonito G."/>
        </authorList>
    </citation>
    <scope>NUCLEOTIDE SEQUENCE</scope>
    <source>
        <strain evidence="7">REB-010B</strain>
    </source>
</reference>
<dbReference type="CDD" id="cd02249">
    <property type="entry name" value="ZZ"/>
    <property type="match status" value="1"/>
</dbReference>
<dbReference type="EMBL" id="JAAAIP010000528">
    <property type="protein sequence ID" value="KAG0315588.1"/>
    <property type="molecule type" value="Genomic_DNA"/>
</dbReference>
<organism evidence="7 8">
    <name type="scientific">Dissophora globulifera</name>
    <dbReference type="NCBI Taxonomy" id="979702"/>
    <lineage>
        <taxon>Eukaryota</taxon>
        <taxon>Fungi</taxon>
        <taxon>Fungi incertae sedis</taxon>
        <taxon>Mucoromycota</taxon>
        <taxon>Mortierellomycotina</taxon>
        <taxon>Mortierellomycetes</taxon>
        <taxon>Mortierellales</taxon>
        <taxon>Mortierellaceae</taxon>
        <taxon>Dissophora</taxon>
    </lineage>
</organism>
<evidence type="ECO:0000313" key="8">
    <source>
        <dbReference type="Proteomes" id="UP000738325"/>
    </source>
</evidence>
<keyword evidence="8" id="KW-1185">Reference proteome</keyword>
<feature type="region of interest" description="Disordered" evidence="5">
    <location>
        <begin position="362"/>
        <end position="403"/>
    </location>
</feature>
<dbReference type="PANTHER" id="PTHR20930">
    <property type="entry name" value="OVARIAN CARCINOMA ANTIGEN CA125-RELATED"/>
    <property type="match status" value="1"/>
</dbReference>
<feature type="domain" description="ZZ-type" evidence="6">
    <location>
        <begin position="130"/>
        <end position="183"/>
    </location>
</feature>
<dbReference type="PANTHER" id="PTHR20930:SF0">
    <property type="entry name" value="PROTEIN ILRUN"/>
    <property type="match status" value="1"/>
</dbReference>
<evidence type="ECO:0000256" key="3">
    <source>
        <dbReference type="ARBA" id="ARBA00022833"/>
    </source>
</evidence>
<feature type="region of interest" description="Disordered" evidence="5">
    <location>
        <begin position="185"/>
        <end position="216"/>
    </location>
</feature>
<feature type="compositionally biased region" description="Polar residues" evidence="5">
    <location>
        <begin position="196"/>
        <end position="216"/>
    </location>
</feature>
<dbReference type="Proteomes" id="UP000738325">
    <property type="component" value="Unassembled WGS sequence"/>
</dbReference>
<dbReference type="InterPro" id="IPR000433">
    <property type="entry name" value="Znf_ZZ"/>
</dbReference>
<dbReference type="SUPFAM" id="SSF57850">
    <property type="entry name" value="RING/U-box"/>
    <property type="match status" value="3"/>
</dbReference>
<evidence type="ECO:0000256" key="2">
    <source>
        <dbReference type="ARBA" id="ARBA00022771"/>
    </source>
</evidence>
<dbReference type="Gene3D" id="2.60.40.10">
    <property type="entry name" value="Immunoglobulins"/>
    <property type="match status" value="1"/>
</dbReference>
<evidence type="ECO:0000256" key="5">
    <source>
        <dbReference type="SAM" id="MobiDB-lite"/>
    </source>
</evidence>
<dbReference type="Pfam" id="PF00569">
    <property type="entry name" value="ZZ"/>
    <property type="match status" value="3"/>
</dbReference>
<feature type="domain" description="ZZ-type" evidence="6">
    <location>
        <begin position="221"/>
        <end position="273"/>
    </location>
</feature>
<accession>A0A9P6UPU8</accession>
<dbReference type="GO" id="GO:0008270">
    <property type="term" value="F:zinc ion binding"/>
    <property type="evidence" value="ECO:0007669"/>
    <property type="project" value="UniProtKB-KW"/>
</dbReference>